<reference evidence="3" key="1">
    <citation type="submission" date="2022-12" db="EMBL/GenBank/DDBJ databases">
        <title>Species Delineation and Comparative Genomics within the Campylobacter ureolyticus Complex.</title>
        <authorList>
            <person name="Maki J."/>
            <person name="Howard M."/>
            <person name="Connelly S."/>
            <person name="Hardy D.J."/>
            <person name="Cameron A."/>
        </authorList>
    </citation>
    <scope>NUCLEOTIDE SEQUENCE</scope>
    <source>
        <strain evidence="3">URMC_787</strain>
    </source>
</reference>
<dbReference type="InterPro" id="IPR050557">
    <property type="entry name" value="RTX_toxin/Mannuronan_C5-epim"/>
</dbReference>
<dbReference type="PANTHER" id="PTHR38340">
    <property type="entry name" value="S-LAYER PROTEIN"/>
    <property type="match status" value="1"/>
</dbReference>
<organism evidence="3 4">
    <name type="scientific">Campylobacter ureolyticus</name>
    <dbReference type="NCBI Taxonomy" id="827"/>
    <lineage>
        <taxon>Bacteria</taxon>
        <taxon>Pseudomonadati</taxon>
        <taxon>Campylobacterota</taxon>
        <taxon>Epsilonproteobacteria</taxon>
        <taxon>Campylobacterales</taxon>
        <taxon>Campylobacteraceae</taxon>
        <taxon>Campylobacter</taxon>
    </lineage>
</organism>
<sequence>MDAKEIVLNYYAKDGVVIDGKNNYSDSVNVINGNYKKIATRSLDAMSAVTYSAKSFDLGGLKEGIGIANDSFKLFSGIFGLIEGIFKDLQKTAKEWNGSLNDAIKRVDDAVASMNTALEKNEKIKDGDIINLFNGFLAIAGNAVAITNPALGITIGLASTSLAGIASLMQNTTIAQNIVDGSLTIFNNVINSLESQGVDFSNSMIVPEELPHTLQDLWKEVTGAYKDKMVGDNEDNVLFGGRGDDVLYGYSGDDVLIGGTGQDIIFGGKGNDYISGGQGWDRIDGGLGDDFINGGNGNDILKGGMGDDTYFFKKGDGMDTISDMPAVNLANKDGGYDTILFDKDVKKEDITFLNIAGVLSIKYDEKNKGLISAFGHFLDDRRSIEKIELSSTGEFITKDQISKVIQDLNSYAKDNMIVLTHDNVKNNAELMNIVMSGWQTA</sequence>
<name>A0A9Q4KN23_9BACT</name>
<dbReference type="GO" id="GO:0005509">
    <property type="term" value="F:calcium ion binding"/>
    <property type="evidence" value="ECO:0007669"/>
    <property type="project" value="InterPro"/>
</dbReference>
<evidence type="ECO:0000313" key="4">
    <source>
        <dbReference type="Proteomes" id="UP001075225"/>
    </source>
</evidence>
<dbReference type="RefSeq" id="WP_269485204.1">
    <property type="nucleotide sequence ID" value="NZ_JAPXGO010000022.1"/>
</dbReference>
<dbReference type="AlphaFoldDB" id="A0A9Q4KN23"/>
<dbReference type="InterPro" id="IPR018511">
    <property type="entry name" value="Hemolysin-typ_Ca-bd_CS"/>
</dbReference>
<dbReference type="SUPFAM" id="SSF51120">
    <property type="entry name" value="beta-Roll"/>
    <property type="match status" value="1"/>
</dbReference>
<evidence type="ECO:0000313" key="3">
    <source>
        <dbReference type="EMBL" id="MCZ6160694.1"/>
    </source>
</evidence>
<comment type="caution">
    <text evidence="3">The sequence shown here is derived from an EMBL/GenBank/DDBJ whole genome shotgun (WGS) entry which is preliminary data.</text>
</comment>
<keyword evidence="2" id="KW-0964">Secreted</keyword>
<evidence type="ECO:0000256" key="1">
    <source>
        <dbReference type="ARBA" id="ARBA00004613"/>
    </source>
</evidence>
<comment type="subcellular location">
    <subcellularLocation>
        <location evidence="1">Secreted</location>
    </subcellularLocation>
</comment>
<gene>
    <name evidence="3" type="ORF">O6B32_09450</name>
</gene>
<dbReference type="PRINTS" id="PR00313">
    <property type="entry name" value="CABNDNGRPT"/>
</dbReference>
<dbReference type="Pfam" id="PF00353">
    <property type="entry name" value="HemolysinCabind"/>
    <property type="match status" value="2"/>
</dbReference>
<dbReference type="InterPro" id="IPR001343">
    <property type="entry name" value="Hemolysn_Ca-bd"/>
</dbReference>
<dbReference type="GO" id="GO:0005576">
    <property type="term" value="C:extracellular region"/>
    <property type="evidence" value="ECO:0007669"/>
    <property type="project" value="UniProtKB-SubCell"/>
</dbReference>
<dbReference type="InterPro" id="IPR011049">
    <property type="entry name" value="Serralysin-like_metalloprot_C"/>
</dbReference>
<dbReference type="Gene3D" id="2.150.10.10">
    <property type="entry name" value="Serralysin-like metalloprotease, C-terminal"/>
    <property type="match status" value="2"/>
</dbReference>
<accession>A0A9Q4KN23</accession>
<protein>
    <submittedName>
        <fullName evidence="3">Calcium-binding protein</fullName>
    </submittedName>
</protein>
<dbReference type="Proteomes" id="UP001075225">
    <property type="component" value="Unassembled WGS sequence"/>
</dbReference>
<dbReference type="PANTHER" id="PTHR38340:SF1">
    <property type="entry name" value="S-LAYER PROTEIN"/>
    <property type="match status" value="1"/>
</dbReference>
<proteinExistence type="predicted"/>
<dbReference type="PROSITE" id="PS00330">
    <property type="entry name" value="HEMOLYSIN_CALCIUM"/>
    <property type="match status" value="3"/>
</dbReference>
<evidence type="ECO:0000256" key="2">
    <source>
        <dbReference type="ARBA" id="ARBA00022525"/>
    </source>
</evidence>
<dbReference type="EMBL" id="JAPXGO010000022">
    <property type="protein sequence ID" value="MCZ6160694.1"/>
    <property type="molecule type" value="Genomic_DNA"/>
</dbReference>